<organism evidence="3 4">
    <name type="scientific">Actinoplanes philippinensis</name>
    <dbReference type="NCBI Taxonomy" id="35752"/>
    <lineage>
        <taxon>Bacteria</taxon>
        <taxon>Bacillati</taxon>
        <taxon>Actinomycetota</taxon>
        <taxon>Actinomycetes</taxon>
        <taxon>Micromonosporales</taxon>
        <taxon>Micromonosporaceae</taxon>
        <taxon>Actinoplanes</taxon>
    </lineage>
</organism>
<evidence type="ECO:0000313" key="3">
    <source>
        <dbReference type="EMBL" id="SFF38371.1"/>
    </source>
</evidence>
<dbReference type="AlphaFoldDB" id="A0A1I2ICW1"/>
<proteinExistence type="predicted"/>
<name>A0A1I2ICW1_9ACTN</name>
<sequence>MVRFVVDDALLERLAHWRGNVSALHRDMVADAGGQPVPSLATLQRAVRRATPRTRRAGTGRPYARPPDPGGVATADDIALRLRLLREWAGEPSFTTITSRVNDAWTKAGRPGNELVGRTTVVDCFRMGRRRLNTDLVVAIVRALHSEPGYVAQWHQALLVAGGEQRAAAQVRVDDELPPDLPGFTGRTSDVRRLRRALTATHAVVGTIEGMAGVGKTWLAVHVAHLLHAEKPYRKVLFVNLRGFHHDPRQPPADPAAVLDGFLRLLGVPGPKIPYDLPSRTRLYRELLADERSLVVLDNAADVDQVRPLLPAGPVLITSRRSLAALQPSASIAVDVFSRPEALRFLRRGASAVATGEDPEAATRIVELCGRLPLALGLVAAQIAGRPDWTLTDHAERLRQRHRGQRLEDGVELAIDLSYQRLDAERQRLLRLLALHPAEDLDAYAAAALIGSDLDGARAGLRRLCDDHLIQAAGHGRYTLHDLIRVHAMVRAHDHERPHEIRAALTRLFDYYLSTVAAAVNVLHPGGESHRQGTPAPAAEAPGLSTPEAAVAWLDGEQSTLVGVAAYAAEHGWPTHALDLARTLSRYLSGAHNRVGVAIHEQAVRAARLAGDLRAQAKALTDVGGAHLRLGEATAAVSACEQAIELFRRLGDPGGQAGAEIHLGNVALQLSSLAAAAAHHQRALTLFVEAGDRTGEARALINLGVSHRRLGDLDSAIGYLTRGLALHRDAGDGAGTADALNGIGHAETITGRYDAAGAHLREAVQLYRQLGSRNGEAGALDGLGLLHLRLGQPETAGDYHRQSLVLTREIGNRGNEAWALNGLAECARALDQFGAARDHHEAALAIAAAIGAEEQQARAYAGLGHVYAGQGAPELARENFERALDIYAGLGMPEADELRGRLRDRPRPVGDEFGDH</sequence>
<evidence type="ECO:0000256" key="2">
    <source>
        <dbReference type="SAM" id="MobiDB-lite"/>
    </source>
</evidence>
<dbReference type="InterPro" id="IPR019734">
    <property type="entry name" value="TPR_rpt"/>
</dbReference>
<gene>
    <name evidence="3" type="ORF">SAMN05421541_109409</name>
</gene>
<feature type="repeat" description="TPR" evidence="1">
    <location>
        <begin position="697"/>
        <end position="730"/>
    </location>
</feature>
<dbReference type="Proteomes" id="UP000199645">
    <property type="component" value="Unassembled WGS sequence"/>
</dbReference>
<dbReference type="SUPFAM" id="SSF48452">
    <property type="entry name" value="TPR-like"/>
    <property type="match status" value="2"/>
</dbReference>
<dbReference type="PRINTS" id="PR00364">
    <property type="entry name" value="DISEASERSIST"/>
</dbReference>
<dbReference type="SMART" id="SM00028">
    <property type="entry name" value="TPR"/>
    <property type="match status" value="7"/>
</dbReference>
<dbReference type="Gene3D" id="1.25.40.10">
    <property type="entry name" value="Tetratricopeptide repeat domain"/>
    <property type="match status" value="2"/>
</dbReference>
<dbReference type="PANTHER" id="PTHR47691">
    <property type="entry name" value="REGULATOR-RELATED"/>
    <property type="match status" value="1"/>
</dbReference>
<dbReference type="EMBL" id="FONV01000009">
    <property type="protein sequence ID" value="SFF38371.1"/>
    <property type="molecule type" value="Genomic_DNA"/>
</dbReference>
<dbReference type="SUPFAM" id="SSF52540">
    <property type="entry name" value="P-loop containing nucleoside triphosphate hydrolases"/>
    <property type="match status" value="1"/>
</dbReference>
<dbReference type="InterPro" id="IPR011990">
    <property type="entry name" value="TPR-like_helical_dom_sf"/>
</dbReference>
<feature type="region of interest" description="Disordered" evidence="2">
    <location>
        <begin position="50"/>
        <end position="70"/>
    </location>
</feature>
<protein>
    <submittedName>
        <fullName evidence="3">NB-ARC domain-containing protein</fullName>
    </submittedName>
</protein>
<feature type="repeat" description="TPR" evidence="1">
    <location>
        <begin position="857"/>
        <end position="890"/>
    </location>
</feature>
<dbReference type="RefSeq" id="WP_143133941.1">
    <property type="nucleotide sequence ID" value="NZ_BOMT01000052.1"/>
</dbReference>
<dbReference type="InterPro" id="IPR027417">
    <property type="entry name" value="P-loop_NTPase"/>
</dbReference>
<keyword evidence="1" id="KW-0802">TPR repeat</keyword>
<dbReference type="OrthoDB" id="7628974at2"/>
<reference evidence="3 4" key="1">
    <citation type="submission" date="2016-10" db="EMBL/GenBank/DDBJ databases">
        <authorList>
            <person name="de Groot N.N."/>
        </authorList>
    </citation>
    <scope>NUCLEOTIDE SEQUENCE [LARGE SCALE GENOMIC DNA]</scope>
    <source>
        <strain evidence="3 4">DSM 43019</strain>
    </source>
</reference>
<evidence type="ECO:0000313" key="4">
    <source>
        <dbReference type="Proteomes" id="UP000199645"/>
    </source>
</evidence>
<dbReference type="STRING" id="35752.SAMN05421541_109409"/>
<evidence type="ECO:0000256" key="1">
    <source>
        <dbReference type="PROSITE-ProRule" id="PRU00339"/>
    </source>
</evidence>
<dbReference type="PANTHER" id="PTHR47691:SF3">
    <property type="entry name" value="HTH-TYPE TRANSCRIPTIONAL REGULATOR RV0890C-RELATED"/>
    <property type="match status" value="1"/>
</dbReference>
<accession>A0A1I2ICW1</accession>
<dbReference type="Gene3D" id="3.40.50.300">
    <property type="entry name" value="P-loop containing nucleotide triphosphate hydrolases"/>
    <property type="match status" value="1"/>
</dbReference>
<keyword evidence="4" id="KW-1185">Reference proteome</keyword>
<dbReference type="PROSITE" id="PS50005">
    <property type="entry name" value="TPR"/>
    <property type="match status" value="2"/>
</dbReference>
<dbReference type="Pfam" id="PF13424">
    <property type="entry name" value="TPR_12"/>
    <property type="match status" value="3"/>
</dbReference>